<protein>
    <recommendedName>
        <fullName evidence="3">Fe2OG dioxygenase domain-containing protein</fullName>
    </recommendedName>
</protein>
<dbReference type="GO" id="GO:0035516">
    <property type="term" value="F:broad specificity oxidative DNA demethylase activity"/>
    <property type="evidence" value="ECO:0007669"/>
    <property type="project" value="TreeGrafter"/>
</dbReference>
<organism evidence="4 5">
    <name type="scientific">Apiotrichum porosum</name>
    <dbReference type="NCBI Taxonomy" id="105984"/>
    <lineage>
        <taxon>Eukaryota</taxon>
        <taxon>Fungi</taxon>
        <taxon>Dikarya</taxon>
        <taxon>Basidiomycota</taxon>
        <taxon>Agaricomycotina</taxon>
        <taxon>Tremellomycetes</taxon>
        <taxon>Trichosporonales</taxon>
        <taxon>Trichosporonaceae</taxon>
        <taxon>Apiotrichum</taxon>
    </lineage>
</organism>
<evidence type="ECO:0000259" key="3">
    <source>
        <dbReference type="PROSITE" id="PS51471"/>
    </source>
</evidence>
<evidence type="ECO:0000256" key="2">
    <source>
        <dbReference type="SAM" id="MobiDB-lite"/>
    </source>
</evidence>
<dbReference type="RefSeq" id="XP_028476838.1">
    <property type="nucleotide sequence ID" value="XM_028622945.1"/>
</dbReference>
<feature type="binding site" evidence="1">
    <location>
        <position position="175"/>
    </location>
    <ligand>
        <name>2-oxoglutarate</name>
        <dbReference type="ChEBI" id="CHEBI:16810"/>
    </ligand>
</feature>
<dbReference type="GO" id="GO:0008198">
    <property type="term" value="F:ferrous iron binding"/>
    <property type="evidence" value="ECO:0007669"/>
    <property type="project" value="TreeGrafter"/>
</dbReference>
<feature type="binding site" evidence="1">
    <location>
        <position position="163"/>
    </location>
    <ligand>
        <name>2-oxoglutarate</name>
        <dbReference type="ChEBI" id="CHEBI:16810"/>
    </ligand>
</feature>
<comment type="caution">
    <text evidence="4">The sequence shown here is derived from an EMBL/GenBank/DDBJ whole genome shotgun (WGS) entry which is preliminary data.</text>
</comment>
<feature type="binding site" evidence="1">
    <location>
        <position position="264"/>
    </location>
    <ligand>
        <name>2-oxoglutarate</name>
        <dbReference type="ChEBI" id="CHEBI:16810"/>
    </ligand>
</feature>
<accession>A0A427XUG7</accession>
<dbReference type="AlphaFoldDB" id="A0A427XUG7"/>
<evidence type="ECO:0000256" key="1">
    <source>
        <dbReference type="PIRSR" id="PIRSR632852-1"/>
    </source>
</evidence>
<evidence type="ECO:0000313" key="5">
    <source>
        <dbReference type="Proteomes" id="UP000279236"/>
    </source>
</evidence>
<gene>
    <name evidence="4" type="ORF">EHS24_007591</name>
</gene>
<feature type="binding site" evidence="1">
    <location>
        <position position="260"/>
    </location>
    <ligand>
        <name>2-oxoglutarate</name>
        <dbReference type="ChEBI" id="CHEBI:16810"/>
    </ligand>
</feature>
<name>A0A427XUG7_9TREE</name>
<reference evidence="4 5" key="1">
    <citation type="submission" date="2018-11" db="EMBL/GenBank/DDBJ databases">
        <title>Genome sequence of Apiotrichum porosum DSM 27194.</title>
        <authorList>
            <person name="Aliyu H."/>
            <person name="Gorte O."/>
            <person name="Ochsenreither K."/>
        </authorList>
    </citation>
    <scope>NUCLEOTIDE SEQUENCE [LARGE SCALE GENOMIC DNA]</scope>
    <source>
        <strain evidence="4 5">DSM 27194</strain>
    </source>
</reference>
<feature type="binding site" evidence="1">
    <location>
        <position position="165"/>
    </location>
    <ligand>
        <name>2-oxoglutarate</name>
        <dbReference type="ChEBI" id="CHEBI:16810"/>
    </ligand>
</feature>
<feature type="binding site" evidence="1">
    <location>
        <position position="248"/>
    </location>
    <ligand>
        <name>2-oxoglutarate</name>
        <dbReference type="ChEBI" id="CHEBI:16810"/>
    </ligand>
</feature>
<dbReference type="InterPro" id="IPR037151">
    <property type="entry name" value="AlkB-like_sf"/>
</dbReference>
<dbReference type="InterPro" id="IPR027450">
    <property type="entry name" value="AlkB-like"/>
</dbReference>
<dbReference type="PANTHER" id="PTHR31573">
    <property type="entry name" value="ALPHA-KETOGLUTARATE-DEPENDENT DIOXYGENASE ALKB HOMOLOG 2"/>
    <property type="match status" value="1"/>
</dbReference>
<sequence>MTRAKQKQAEDSAKIATARSRRLKKVDTVRGDESAAPTETKVDPEGPEPAVFTQVTRPELAQYRVELGYGADVYFQKEFLSRTETQEWYDTLLVLDTYQPTLKLYGRTITQSRQIAAYSTGPMNMKYSGAEIDVHHPFPPALEAMRLRVQADLGITFNHVLLNRYDDGSVYIGRHSDTKDNGVVVSVSLGAERTFIMSPRLPAKNARVGVAVPASEAGALAKRKNVKWQLTSGSLLVMQGSTQEFWKHEIPREAGVKAGRISLTFRQLS</sequence>
<dbReference type="GeneID" id="39592134"/>
<dbReference type="SUPFAM" id="SSF51197">
    <property type="entry name" value="Clavaminate synthase-like"/>
    <property type="match status" value="1"/>
</dbReference>
<dbReference type="GO" id="GO:0006307">
    <property type="term" value="P:DNA alkylation repair"/>
    <property type="evidence" value="ECO:0007669"/>
    <property type="project" value="TreeGrafter"/>
</dbReference>
<feature type="binding site" evidence="1">
    <location>
        <position position="266"/>
    </location>
    <ligand>
        <name>2-oxoglutarate</name>
        <dbReference type="ChEBI" id="CHEBI:16810"/>
    </ligand>
</feature>
<proteinExistence type="predicted"/>
<dbReference type="Proteomes" id="UP000279236">
    <property type="component" value="Unassembled WGS sequence"/>
</dbReference>
<dbReference type="EMBL" id="RSCE01000005">
    <property type="protein sequence ID" value="RSH82606.1"/>
    <property type="molecule type" value="Genomic_DNA"/>
</dbReference>
<dbReference type="Pfam" id="PF13532">
    <property type="entry name" value="2OG-FeII_Oxy_2"/>
    <property type="match status" value="1"/>
</dbReference>
<dbReference type="Gene3D" id="2.60.120.590">
    <property type="entry name" value="Alpha-ketoglutarate-dependent dioxygenase AlkB-like"/>
    <property type="match status" value="1"/>
</dbReference>
<dbReference type="InterPro" id="IPR005123">
    <property type="entry name" value="Oxoglu/Fe-dep_dioxygenase_dom"/>
</dbReference>
<feature type="region of interest" description="Disordered" evidence="2">
    <location>
        <begin position="1"/>
        <end position="50"/>
    </location>
</feature>
<feature type="domain" description="Fe2OG dioxygenase" evidence="3">
    <location>
        <begin position="156"/>
        <end position="269"/>
    </location>
</feature>
<dbReference type="InterPro" id="IPR032852">
    <property type="entry name" value="ALKBH2"/>
</dbReference>
<dbReference type="GO" id="GO:0051747">
    <property type="term" value="F:cytosine C-5 DNA demethylase activity"/>
    <property type="evidence" value="ECO:0007669"/>
    <property type="project" value="TreeGrafter"/>
</dbReference>
<dbReference type="PROSITE" id="PS51471">
    <property type="entry name" value="FE2OG_OXY"/>
    <property type="match status" value="1"/>
</dbReference>
<dbReference type="STRING" id="105984.A0A427XUG7"/>
<keyword evidence="5" id="KW-1185">Reference proteome</keyword>
<evidence type="ECO:0000313" key="4">
    <source>
        <dbReference type="EMBL" id="RSH82606.1"/>
    </source>
</evidence>
<dbReference type="OrthoDB" id="545910at2759"/>
<dbReference type="PANTHER" id="PTHR31573:SF1">
    <property type="entry name" value="DNA OXIDATIVE DEMETHYLASE ALKBH2"/>
    <property type="match status" value="1"/>
</dbReference>